<keyword evidence="1" id="KW-0812">Transmembrane</keyword>
<dbReference type="KEGG" id="dci:103516794"/>
<gene>
    <name evidence="3 4" type="primary">LOC103516794</name>
</gene>
<protein>
    <submittedName>
        <fullName evidence="3">Uncharacterized protein LOC103516794 isoform X1</fullName>
    </submittedName>
    <submittedName>
        <fullName evidence="4">Uncharacterized protein LOC103516794 isoform X2</fullName>
    </submittedName>
</protein>
<dbReference type="RefSeq" id="XP_026684894.1">
    <property type="nucleotide sequence ID" value="XM_026829093.1"/>
</dbReference>
<dbReference type="GeneID" id="103516794"/>
<proteinExistence type="predicted"/>
<sequence length="167" mass="18783">MCSSECDRVSNLLVDQGESDFECPSINKSSTMFHHSRSSNSTRRTAHPHTLLFSLYMSLLCVVLFLTCTVQSATIVKRRAISAENTSQQTDTKYCHSITPCGWAVYTPVSRRVTYYMKNVCECPTGKECLKSDDDLSVSAYVYRCKDIPSNRNPSNSNYDNDSSTKD</sequence>
<dbReference type="RefSeq" id="XP_008480002.1">
    <property type="nucleotide sequence ID" value="XM_008481780.3"/>
</dbReference>
<name>A0A1S3DFK4_DIACI</name>
<keyword evidence="2" id="KW-1185">Reference proteome</keyword>
<evidence type="ECO:0000256" key="1">
    <source>
        <dbReference type="SAM" id="Phobius"/>
    </source>
</evidence>
<evidence type="ECO:0000313" key="2">
    <source>
        <dbReference type="Proteomes" id="UP000079169"/>
    </source>
</evidence>
<keyword evidence="1" id="KW-1133">Transmembrane helix</keyword>
<dbReference type="PaxDb" id="121845-A0A1S3DFK4"/>
<evidence type="ECO:0000313" key="3">
    <source>
        <dbReference type="RefSeq" id="XP_008480002.1"/>
    </source>
</evidence>
<dbReference type="Proteomes" id="UP000079169">
    <property type="component" value="Unplaced"/>
</dbReference>
<dbReference type="OrthoDB" id="6340809at2759"/>
<reference evidence="3 4" key="1">
    <citation type="submission" date="2025-04" db="UniProtKB">
        <authorList>
            <consortium name="RefSeq"/>
        </authorList>
    </citation>
    <scope>IDENTIFICATION</scope>
</reference>
<keyword evidence="1" id="KW-0472">Membrane</keyword>
<organism evidence="2 3">
    <name type="scientific">Diaphorina citri</name>
    <name type="common">Asian citrus psyllid</name>
    <dbReference type="NCBI Taxonomy" id="121845"/>
    <lineage>
        <taxon>Eukaryota</taxon>
        <taxon>Metazoa</taxon>
        <taxon>Ecdysozoa</taxon>
        <taxon>Arthropoda</taxon>
        <taxon>Hexapoda</taxon>
        <taxon>Insecta</taxon>
        <taxon>Pterygota</taxon>
        <taxon>Neoptera</taxon>
        <taxon>Paraneoptera</taxon>
        <taxon>Hemiptera</taxon>
        <taxon>Sternorrhyncha</taxon>
        <taxon>Psylloidea</taxon>
        <taxon>Psyllidae</taxon>
        <taxon>Diaphorininae</taxon>
        <taxon>Diaphorina</taxon>
    </lineage>
</organism>
<feature type="transmembrane region" description="Helical" evidence="1">
    <location>
        <begin position="51"/>
        <end position="70"/>
    </location>
</feature>
<dbReference type="AlphaFoldDB" id="A0A1S3DFK4"/>
<evidence type="ECO:0000313" key="4">
    <source>
        <dbReference type="RefSeq" id="XP_026684894.1"/>
    </source>
</evidence>
<accession>A0A1S3DFK4</accession>